<proteinExistence type="predicted"/>
<organism evidence="2 3">
    <name type="scientific">Pseudomonas ulcerans</name>
    <dbReference type="NCBI Taxonomy" id="3115852"/>
    <lineage>
        <taxon>Bacteria</taxon>
        <taxon>Pseudomonadati</taxon>
        <taxon>Pseudomonadota</taxon>
        <taxon>Gammaproteobacteria</taxon>
        <taxon>Pseudomonadales</taxon>
        <taxon>Pseudomonadaceae</taxon>
        <taxon>Pseudomonas</taxon>
    </lineage>
</organism>
<reference evidence="2 3" key="1">
    <citation type="submission" date="2024-01" db="EMBL/GenBank/DDBJ databases">
        <title>Unpublished Manusciprt.</title>
        <authorList>
            <person name="Duman M."/>
            <person name="Valdes E.G."/>
            <person name="Ajmi N."/>
            <person name="Altun S."/>
            <person name="Saticioglu I.B."/>
        </authorList>
    </citation>
    <scope>NUCLEOTIDE SEQUENCE [LARGE SCALE GENOMIC DNA]</scope>
    <source>
        <strain evidence="2 3">148P</strain>
    </source>
</reference>
<comment type="caution">
    <text evidence="2">The sequence shown here is derived from an EMBL/GenBank/DDBJ whole genome shotgun (WGS) entry which is preliminary data.</text>
</comment>
<dbReference type="RefSeq" id="WP_330077399.1">
    <property type="nucleotide sequence ID" value="NZ_JAZDQJ010000043.1"/>
</dbReference>
<dbReference type="PANTHER" id="PTHR43245">
    <property type="entry name" value="BIFUNCTIONAL POLYMYXIN RESISTANCE PROTEIN ARNA"/>
    <property type="match status" value="1"/>
</dbReference>
<keyword evidence="3" id="KW-1185">Reference proteome</keyword>
<sequence>MNVSITGASGFIGRLLVDEISLLGDNVLQLSRKVENGPSFIVGDLTEASDALDQFVADADLIYHCAGEVKNASLMYELHVRGTANLLAAVQRRIRRTGQPIHWVQLSSTGAYGRQSDRCVVSESFSPAPIGDYEITKTISDEMVLALAQCEPLFSCTLIRPSIVVGATMPNRSFFQLAAMVKKRMFFYMGERNKNKSTYVHVGDVVRALILCGRDPRAVGQIFIVSNDCSQEKVIQAFASYAGVPEPRLAVSEKLVRLILKFLPSGLNLPLTSERVDALTKTGGFDSSLIRNRLDFEFLHDIPRSVPAILMGHEVESASKG</sequence>
<evidence type="ECO:0000313" key="3">
    <source>
        <dbReference type="Proteomes" id="UP001335100"/>
    </source>
</evidence>
<dbReference type="InterPro" id="IPR001509">
    <property type="entry name" value="Epimerase_deHydtase"/>
</dbReference>
<protein>
    <submittedName>
        <fullName evidence="2">NAD-dependent epimerase/dehydratase family protein</fullName>
    </submittedName>
</protein>
<dbReference type="InterPro" id="IPR050177">
    <property type="entry name" value="Lipid_A_modif_metabolic_enz"/>
</dbReference>
<dbReference type="EMBL" id="JAZDQJ010000043">
    <property type="protein sequence ID" value="MEE1936731.1"/>
    <property type="molecule type" value="Genomic_DNA"/>
</dbReference>
<name>A0ABU7HZ18_9PSED</name>
<accession>A0ABU7HZ18</accession>
<feature type="domain" description="NAD-dependent epimerase/dehydratase" evidence="1">
    <location>
        <begin position="4"/>
        <end position="219"/>
    </location>
</feature>
<gene>
    <name evidence="2" type="ORF">V0R50_26210</name>
</gene>
<evidence type="ECO:0000313" key="2">
    <source>
        <dbReference type="EMBL" id="MEE1936731.1"/>
    </source>
</evidence>
<dbReference type="Gene3D" id="3.40.50.720">
    <property type="entry name" value="NAD(P)-binding Rossmann-like Domain"/>
    <property type="match status" value="1"/>
</dbReference>
<dbReference type="SUPFAM" id="SSF51735">
    <property type="entry name" value="NAD(P)-binding Rossmann-fold domains"/>
    <property type="match status" value="1"/>
</dbReference>
<dbReference type="Pfam" id="PF01370">
    <property type="entry name" value="Epimerase"/>
    <property type="match status" value="1"/>
</dbReference>
<dbReference type="PANTHER" id="PTHR43245:SF55">
    <property type="entry name" value="NAD(P)-BINDING DOMAIN-CONTAINING PROTEIN"/>
    <property type="match status" value="1"/>
</dbReference>
<dbReference type="Proteomes" id="UP001335100">
    <property type="component" value="Unassembled WGS sequence"/>
</dbReference>
<dbReference type="InterPro" id="IPR036291">
    <property type="entry name" value="NAD(P)-bd_dom_sf"/>
</dbReference>
<evidence type="ECO:0000259" key="1">
    <source>
        <dbReference type="Pfam" id="PF01370"/>
    </source>
</evidence>